<dbReference type="GO" id="GO:0005886">
    <property type="term" value="C:plasma membrane"/>
    <property type="evidence" value="ECO:0007669"/>
    <property type="project" value="TreeGrafter"/>
</dbReference>
<evidence type="ECO:0000256" key="2">
    <source>
        <dbReference type="ARBA" id="ARBA00010199"/>
    </source>
</evidence>
<dbReference type="PANTHER" id="PTHR42893">
    <property type="entry name" value="PROTEIN DETOXIFICATION 44, CHLOROPLASTIC-RELATED"/>
    <property type="match status" value="1"/>
</dbReference>
<feature type="transmembrane region" description="Helical" evidence="7">
    <location>
        <begin position="460"/>
        <end position="480"/>
    </location>
</feature>
<feature type="transmembrane region" description="Helical" evidence="7">
    <location>
        <begin position="553"/>
        <end position="571"/>
    </location>
</feature>
<evidence type="ECO:0000256" key="4">
    <source>
        <dbReference type="ARBA" id="ARBA00022989"/>
    </source>
</evidence>
<dbReference type="GO" id="GO:0015297">
    <property type="term" value="F:antiporter activity"/>
    <property type="evidence" value="ECO:0007669"/>
    <property type="project" value="InterPro"/>
</dbReference>
<dbReference type="EMBL" id="PEBD01000012">
    <property type="protein sequence ID" value="PHV64823.1"/>
    <property type="molecule type" value="Genomic_DNA"/>
</dbReference>
<feature type="transmembrane region" description="Helical" evidence="7">
    <location>
        <begin position="221"/>
        <end position="243"/>
    </location>
</feature>
<feature type="transmembrane region" description="Helical" evidence="7">
    <location>
        <begin position="500"/>
        <end position="520"/>
    </location>
</feature>
<feature type="region of interest" description="Disordered" evidence="6">
    <location>
        <begin position="586"/>
        <end position="605"/>
    </location>
</feature>
<comment type="caution">
    <text evidence="8">The sequence shown here is derived from an EMBL/GenBank/DDBJ whole genome shotgun (WGS) entry which is preliminary data.</text>
</comment>
<sequence length="605" mass="63536">MDSATSRHPPIRVADDGCRRPRLGGACSPRLCRTWSGVRRGRPRVHRSARLGRERECGGHRAHHLRSRGRGCLQGGLAGPVDGVDARQVGRRPRPAGPDTRRRRSSARGGIRRHRDGHGGRRAVVALGVTAAPAGELAPTNSRILRLSASALVVLVAEPLYLMLDLAVVGRLGGLDLAALGVGVLVLSVVSTQLTFLSYGTTARAAQKFGAGDRAGAVGEGLQATWIALAVGAIIVAVMQVAAPWILEVLTGGGDVATEAVHWLRIAVCGVPLILLSMAGNGWMRGVQDTRRPILYVVAGLGLSAILCPILVHGLLGAPHLGLVGSAIANVIGQSLAGFLFAVRVLREFSTVTRRAPVGAGPADRSTVSRRPQWTVIAAQLTLGRDLIMRSLAFQVCFLSAAAVASRFGVAAVASHQLVLQLWNFVALVLDSFAIAAQALVGAALGAGAVPAAWRVARRVIALSLGVSVLLAAMFAAGNAVFPRVFTSDAAVLDELSTPWWFFVAMLPIAGIVFALDGILLGSADAAFLRTSTLLSAIIGFLPLIWLSLAFDWGLAGIWTGLVVFMVLRLITGAWRVRSGRWTEVASGRPQRPEPGPPEPSTTLA</sequence>
<evidence type="ECO:0000313" key="9">
    <source>
        <dbReference type="Proteomes" id="UP000225108"/>
    </source>
</evidence>
<dbReference type="InterPro" id="IPR044644">
    <property type="entry name" value="DinF-like"/>
</dbReference>
<feature type="compositionally biased region" description="Basic residues" evidence="6">
    <location>
        <begin position="101"/>
        <end position="116"/>
    </location>
</feature>
<accession>A0A2G3PGG3</accession>
<dbReference type="CDD" id="cd13136">
    <property type="entry name" value="MATE_DinF_like"/>
    <property type="match status" value="1"/>
</dbReference>
<reference evidence="8 9" key="1">
    <citation type="submission" date="2017-10" db="EMBL/GenBank/DDBJ databases">
        <title>The draft genome sequence of Williamsia sp. BULT 1.1 isolated from the semi-arid grassland soils from South Africa.</title>
        <authorList>
            <person name="Kabwe M.H."/>
            <person name="Govender N."/>
            <person name="Mutseka Lunga P."/>
            <person name="Vikram S."/>
            <person name="Makhalanyane T.P."/>
        </authorList>
    </citation>
    <scope>NUCLEOTIDE SEQUENCE [LARGE SCALE GENOMIC DNA]</scope>
    <source>
        <strain evidence="8 9">BULT 1.1</strain>
    </source>
</reference>
<feature type="transmembrane region" description="Helical" evidence="7">
    <location>
        <begin position="527"/>
        <end position="547"/>
    </location>
</feature>
<proteinExistence type="inferred from homology"/>
<dbReference type="GO" id="GO:0042910">
    <property type="term" value="F:xenobiotic transmembrane transporter activity"/>
    <property type="evidence" value="ECO:0007669"/>
    <property type="project" value="InterPro"/>
</dbReference>
<feature type="transmembrane region" description="Helical" evidence="7">
    <location>
        <begin position="263"/>
        <end position="283"/>
    </location>
</feature>
<evidence type="ECO:0000313" key="8">
    <source>
        <dbReference type="EMBL" id="PHV64823.1"/>
    </source>
</evidence>
<feature type="transmembrane region" description="Helical" evidence="7">
    <location>
        <begin position="392"/>
        <end position="413"/>
    </location>
</feature>
<dbReference type="AlphaFoldDB" id="A0A2G3PGG3"/>
<feature type="compositionally biased region" description="Basic residues" evidence="6">
    <location>
        <begin position="60"/>
        <end position="69"/>
    </location>
</feature>
<feature type="transmembrane region" description="Helical" evidence="7">
    <location>
        <begin position="295"/>
        <end position="316"/>
    </location>
</feature>
<keyword evidence="3 7" id="KW-0812">Transmembrane</keyword>
<dbReference type="NCBIfam" id="TIGR00797">
    <property type="entry name" value="matE"/>
    <property type="match status" value="1"/>
</dbReference>
<feature type="transmembrane region" description="Helical" evidence="7">
    <location>
        <begin position="425"/>
        <end position="448"/>
    </location>
</feature>
<evidence type="ECO:0000256" key="7">
    <source>
        <dbReference type="SAM" id="Phobius"/>
    </source>
</evidence>
<dbReference type="InterPro" id="IPR002528">
    <property type="entry name" value="MATE_fam"/>
</dbReference>
<feature type="region of interest" description="Disordered" evidence="6">
    <location>
        <begin position="52"/>
        <end position="117"/>
    </location>
</feature>
<evidence type="ECO:0000256" key="1">
    <source>
        <dbReference type="ARBA" id="ARBA00004141"/>
    </source>
</evidence>
<name>A0A2G3PGG3_WILMA</name>
<dbReference type="Pfam" id="PF01554">
    <property type="entry name" value="MatE"/>
    <property type="match status" value="2"/>
</dbReference>
<feature type="transmembrane region" description="Helical" evidence="7">
    <location>
        <begin position="322"/>
        <end position="346"/>
    </location>
</feature>
<evidence type="ECO:0000256" key="5">
    <source>
        <dbReference type="ARBA" id="ARBA00023136"/>
    </source>
</evidence>
<comment type="subcellular location">
    <subcellularLocation>
        <location evidence="1">Membrane</location>
        <topology evidence="1">Multi-pass membrane protein</topology>
    </subcellularLocation>
</comment>
<feature type="compositionally biased region" description="Pro residues" evidence="6">
    <location>
        <begin position="593"/>
        <end position="605"/>
    </location>
</feature>
<comment type="similarity">
    <text evidence="2">Belongs to the multi antimicrobial extrusion (MATE) (TC 2.A.66.1) family.</text>
</comment>
<evidence type="ECO:0000256" key="6">
    <source>
        <dbReference type="SAM" id="MobiDB-lite"/>
    </source>
</evidence>
<feature type="transmembrane region" description="Helical" evidence="7">
    <location>
        <begin position="151"/>
        <end position="172"/>
    </location>
</feature>
<evidence type="ECO:0000256" key="3">
    <source>
        <dbReference type="ARBA" id="ARBA00022692"/>
    </source>
</evidence>
<protein>
    <submittedName>
        <fullName evidence="8">MATE family efflux transporter</fullName>
    </submittedName>
</protein>
<dbReference type="PANTHER" id="PTHR42893:SF46">
    <property type="entry name" value="PROTEIN DETOXIFICATION 44, CHLOROPLASTIC"/>
    <property type="match status" value="1"/>
</dbReference>
<gene>
    <name evidence="8" type="ORF">CSW57_23110</name>
</gene>
<feature type="transmembrane region" description="Helical" evidence="7">
    <location>
        <begin position="178"/>
        <end position="200"/>
    </location>
</feature>
<keyword evidence="5 7" id="KW-0472">Membrane</keyword>
<dbReference type="Proteomes" id="UP000225108">
    <property type="component" value="Unassembled WGS sequence"/>
</dbReference>
<keyword evidence="4 7" id="KW-1133">Transmembrane helix</keyword>
<organism evidence="8 9">
    <name type="scientific">Williamsia marianensis</name>
    <dbReference type="NCBI Taxonomy" id="85044"/>
    <lineage>
        <taxon>Bacteria</taxon>
        <taxon>Bacillati</taxon>
        <taxon>Actinomycetota</taxon>
        <taxon>Actinomycetes</taxon>
        <taxon>Mycobacteriales</taxon>
        <taxon>Nocardiaceae</taxon>
        <taxon>Williamsia</taxon>
    </lineage>
</organism>